<dbReference type="GeneID" id="94428981"/>
<keyword evidence="2" id="KW-1185">Reference proteome</keyword>
<dbReference type="Proteomes" id="UP000221165">
    <property type="component" value="Unassembled WGS sequence"/>
</dbReference>
<dbReference type="EMBL" id="MIGC01002701">
    <property type="protein sequence ID" value="PHJ20566.1"/>
    <property type="molecule type" value="Genomic_DNA"/>
</dbReference>
<evidence type="ECO:0000313" key="2">
    <source>
        <dbReference type="Proteomes" id="UP000221165"/>
    </source>
</evidence>
<name>A0A2C6KXE6_9APIC</name>
<evidence type="ECO:0000313" key="1">
    <source>
        <dbReference type="EMBL" id="PHJ20566.1"/>
    </source>
</evidence>
<organism evidence="1 2">
    <name type="scientific">Cystoisospora suis</name>
    <dbReference type="NCBI Taxonomy" id="483139"/>
    <lineage>
        <taxon>Eukaryota</taxon>
        <taxon>Sar</taxon>
        <taxon>Alveolata</taxon>
        <taxon>Apicomplexa</taxon>
        <taxon>Conoidasida</taxon>
        <taxon>Coccidia</taxon>
        <taxon>Eucoccidiorida</taxon>
        <taxon>Eimeriorina</taxon>
        <taxon>Sarcocystidae</taxon>
        <taxon>Cystoisospora</taxon>
    </lineage>
</organism>
<protein>
    <submittedName>
        <fullName evidence="1">Uncharacterized protein</fullName>
    </submittedName>
</protein>
<dbReference type="RefSeq" id="XP_067922253.1">
    <property type="nucleotide sequence ID" value="XM_068065770.1"/>
</dbReference>
<dbReference type="VEuPathDB" id="ToxoDB:CSUI_005599"/>
<comment type="caution">
    <text evidence="1">The sequence shown here is derived from an EMBL/GenBank/DDBJ whole genome shotgun (WGS) entry which is preliminary data.</text>
</comment>
<gene>
    <name evidence="1" type="ORF">CSUI_005599</name>
</gene>
<accession>A0A2C6KXE6</accession>
<dbReference type="AlphaFoldDB" id="A0A2C6KXE6"/>
<sequence length="103" mass="11752">MNLEVHGVFWGVTVPFNSRTFVNCGFFVYLSFSFRIHVTLICTRANTWSPIRTSGDQPCCHSDKMSGRLGLWNVRQVIVCGPDQHFRCTGVRLVKDNSAWEVL</sequence>
<proteinExistence type="predicted"/>
<reference evidence="1 2" key="1">
    <citation type="journal article" date="2017" name="Int. J. Parasitol.">
        <title>The genome of the protozoan parasite Cystoisospora suis and a reverse vaccinology approach to identify vaccine candidates.</title>
        <authorList>
            <person name="Palmieri N."/>
            <person name="Shrestha A."/>
            <person name="Ruttkowski B."/>
            <person name="Beck T."/>
            <person name="Vogl C."/>
            <person name="Tomley F."/>
            <person name="Blake D.P."/>
            <person name="Joachim A."/>
        </authorList>
    </citation>
    <scope>NUCLEOTIDE SEQUENCE [LARGE SCALE GENOMIC DNA]</scope>
    <source>
        <strain evidence="1 2">Wien I</strain>
    </source>
</reference>